<dbReference type="GO" id="GO:0002098">
    <property type="term" value="P:tRNA wobble uridine modification"/>
    <property type="evidence" value="ECO:0007669"/>
    <property type="project" value="InterPro"/>
</dbReference>
<reference evidence="15" key="1">
    <citation type="submission" date="2016-11" db="EMBL/GenBank/DDBJ databases">
        <authorList>
            <person name="Sisinthy S."/>
            <person name="Ara S."/>
            <person name="Gundlapally S.R."/>
        </authorList>
    </citation>
    <scope>NUCLEOTIDE SEQUENCE [LARGE SCALE GENOMIC DNA]</scope>
    <source>
        <strain evidence="15">V1-41</strain>
    </source>
</reference>
<dbReference type="Gene3D" id="1.10.150.570">
    <property type="entry name" value="GidA associated domain, C-terminal subdomain"/>
    <property type="match status" value="1"/>
</dbReference>
<evidence type="ECO:0000256" key="8">
    <source>
        <dbReference type="ARBA" id="ARBA00022827"/>
    </source>
</evidence>
<name>A0A2P5TPB3_9GAMM</name>
<dbReference type="PROSITE" id="PS01281">
    <property type="entry name" value="GIDA_2"/>
    <property type="match status" value="1"/>
</dbReference>
<dbReference type="Pfam" id="PF13932">
    <property type="entry name" value="SAM_GIDA_C"/>
    <property type="match status" value="1"/>
</dbReference>
<dbReference type="InterPro" id="IPR049312">
    <property type="entry name" value="GIDA_C_N"/>
</dbReference>
<dbReference type="InterPro" id="IPR047001">
    <property type="entry name" value="MnmG_C_subdom"/>
</dbReference>
<dbReference type="InterPro" id="IPR004416">
    <property type="entry name" value="MnmG"/>
</dbReference>
<evidence type="ECO:0000256" key="2">
    <source>
        <dbReference type="ARBA" id="ARBA00003717"/>
    </source>
</evidence>
<evidence type="ECO:0000256" key="5">
    <source>
        <dbReference type="ARBA" id="ARBA00022490"/>
    </source>
</evidence>
<dbReference type="InterPro" id="IPR036188">
    <property type="entry name" value="FAD/NAD-bd_sf"/>
</dbReference>
<sequence length="629" mass="69576">MQFEESFDVIVVGGGHAGTEAAAAAARMGANTLLLTHNVDTLGQMSCNPAIGGIGKGHLVKEIDALGGIMGIAADHAGIQFRTLNASKGPAVRATRAQADRQLYRQAVRTRLENQPNLRIFQQACDDLLLEGDTVVGVVTQTGLKFRAKTVVLTVGTFLNGLIHIGMDNYKGGRAGDPPSIALAQRLRELPLRIDRLKTGTPPRIDANSVDFSVMQVQPGDNPTPVFSFIGSRKDHPQQIPCYITHTNEKTHEVIRKNLDRSPMYAGVIEGIGPRYCPSIEDKITRFADKASHQIFVEPEGLTSTELYPNGISTSLPFDVQLAIVRSIKGFEQAHIMRPGYAIEYDYFDPRDLKINMENKCLHNLFFAGQINGTTGYEEAGAQGLLAGLNAALRAFDKEAWSPRRDQAYLGVMMDDLSTLGTEEPYRMFTSRAEYRLLLREDNADLRLTEEGRNLGLVDDHRWAMFCDKMERITQEGQRLRTNWISPAHAAAPALNELLKTPLSREHNLEELLRRPEVTYASLMAVDGIGPGIDHEQAAEQVEIQIKYAGYIERQKDEIQKHLRNEHTRLPLDLDYGSVPGLSHEVITKLNLARPETLGMASRISGVTPAAISILLVHLKKRGLLRKSA</sequence>
<dbReference type="Gene3D" id="3.50.50.60">
    <property type="entry name" value="FAD/NAD(P)-binding domain"/>
    <property type="match status" value="2"/>
</dbReference>
<gene>
    <name evidence="12" type="primary">mnmG</name>
    <name evidence="12" type="synonym">gidA</name>
    <name evidence="14" type="ORF">UN63_04320</name>
</gene>
<evidence type="ECO:0000256" key="3">
    <source>
        <dbReference type="ARBA" id="ARBA00007653"/>
    </source>
</evidence>
<evidence type="ECO:0000256" key="6">
    <source>
        <dbReference type="ARBA" id="ARBA00022630"/>
    </source>
</evidence>
<keyword evidence="9 12" id="KW-0520">NAD</keyword>
<dbReference type="GO" id="GO:0030488">
    <property type="term" value="P:tRNA methylation"/>
    <property type="evidence" value="ECO:0007669"/>
    <property type="project" value="TreeGrafter"/>
</dbReference>
<evidence type="ECO:0000256" key="7">
    <source>
        <dbReference type="ARBA" id="ARBA00022694"/>
    </source>
</evidence>
<keyword evidence="5 12" id="KW-0963">Cytoplasm</keyword>
<dbReference type="InterPro" id="IPR002218">
    <property type="entry name" value="MnmG-rel"/>
</dbReference>
<dbReference type="HAMAP" id="MF_00129">
    <property type="entry name" value="MnmG_GidA"/>
    <property type="match status" value="1"/>
</dbReference>
<dbReference type="AlphaFoldDB" id="A0A2P5TPB3"/>
<evidence type="ECO:0000256" key="11">
    <source>
        <dbReference type="ARBA" id="ARBA00031800"/>
    </source>
</evidence>
<keyword evidence="8 12" id="KW-0274">FAD</keyword>
<dbReference type="RefSeq" id="WP_104485554.1">
    <property type="nucleotide sequence ID" value="NZ_BMYB01000009.1"/>
</dbReference>
<comment type="function">
    <text evidence="2 12">NAD-binding protein involved in the addition of a carboxymethylaminomethyl (cmnm) group at the wobble position (U34) of certain tRNAs, forming tRNA-cmnm(5)s(2)U34.</text>
</comment>
<comment type="similarity">
    <text evidence="3 12">Belongs to the MnmG family.</text>
</comment>
<keyword evidence="6 12" id="KW-0285">Flavoprotein</keyword>
<dbReference type="EMBL" id="MPZM01000006">
    <property type="protein sequence ID" value="PPL17520.1"/>
    <property type="molecule type" value="Genomic_DNA"/>
</dbReference>
<dbReference type="NCBIfam" id="TIGR00136">
    <property type="entry name" value="mnmG_gidA"/>
    <property type="match status" value="1"/>
</dbReference>
<comment type="caution">
    <text evidence="14">The sequence shown here is derived from an EMBL/GenBank/DDBJ whole genome shotgun (WGS) entry which is preliminary data.</text>
</comment>
<dbReference type="Proteomes" id="UP000242231">
    <property type="component" value="Unassembled WGS sequence"/>
</dbReference>
<evidence type="ECO:0000256" key="10">
    <source>
        <dbReference type="ARBA" id="ARBA00025948"/>
    </source>
</evidence>
<dbReference type="Pfam" id="PF01134">
    <property type="entry name" value="GIDA"/>
    <property type="match status" value="1"/>
</dbReference>
<dbReference type="FunFam" id="3.50.50.60:FF:000010">
    <property type="entry name" value="tRNA uridine 5-carboxymethylaminomethyl modification enzyme MnmG"/>
    <property type="match status" value="1"/>
</dbReference>
<keyword evidence="15" id="KW-1185">Reference proteome</keyword>
<dbReference type="Pfam" id="PF21680">
    <property type="entry name" value="GIDA_C_1st"/>
    <property type="match status" value="1"/>
</dbReference>
<evidence type="ECO:0000256" key="4">
    <source>
        <dbReference type="ARBA" id="ARBA00020461"/>
    </source>
</evidence>
<dbReference type="InterPro" id="IPR020595">
    <property type="entry name" value="MnmG-rel_CS"/>
</dbReference>
<dbReference type="FunFam" id="3.50.50.60:FF:000002">
    <property type="entry name" value="tRNA uridine 5-carboxymethylaminomethyl modification enzyme MnmG"/>
    <property type="match status" value="1"/>
</dbReference>
<dbReference type="SMART" id="SM01228">
    <property type="entry name" value="GIDA_assoc_3"/>
    <property type="match status" value="1"/>
</dbReference>
<comment type="cofactor">
    <cofactor evidence="1 12">
        <name>FAD</name>
        <dbReference type="ChEBI" id="CHEBI:57692"/>
    </cofactor>
</comment>
<keyword evidence="7 12" id="KW-0819">tRNA processing</keyword>
<dbReference type="OrthoDB" id="9815560at2"/>
<dbReference type="InterPro" id="IPR040131">
    <property type="entry name" value="MnmG_N"/>
</dbReference>
<dbReference type="PROSITE" id="PS01280">
    <property type="entry name" value="GIDA_1"/>
    <property type="match status" value="1"/>
</dbReference>
<dbReference type="PRINTS" id="PR00411">
    <property type="entry name" value="PNDRDTASEI"/>
</dbReference>
<comment type="subunit">
    <text evidence="10 12">Homodimer. Heterotetramer of two MnmE and two MnmG subunits.</text>
</comment>
<dbReference type="Gene3D" id="1.10.10.1800">
    <property type="entry name" value="tRNA uridine 5-carboxymethylaminomethyl modification enzyme MnmG/GidA"/>
    <property type="match status" value="1"/>
</dbReference>
<dbReference type="InterPro" id="IPR026904">
    <property type="entry name" value="MnmG_C"/>
</dbReference>
<dbReference type="SUPFAM" id="SSF51905">
    <property type="entry name" value="FAD/NAD(P)-binding domain"/>
    <property type="match status" value="1"/>
</dbReference>
<feature type="domain" description="tRNA uridine 5-carboxymethylaminomethyl modification enzyme C-terminal subdomain" evidence="13">
    <location>
        <begin position="546"/>
        <end position="617"/>
    </location>
</feature>
<evidence type="ECO:0000313" key="15">
    <source>
        <dbReference type="Proteomes" id="UP000242231"/>
    </source>
</evidence>
<evidence type="ECO:0000256" key="12">
    <source>
        <dbReference type="HAMAP-Rule" id="MF_00129"/>
    </source>
</evidence>
<evidence type="ECO:0000313" key="14">
    <source>
        <dbReference type="EMBL" id="PPL17520.1"/>
    </source>
</evidence>
<accession>A0A2P5TPB3</accession>
<feature type="binding site" evidence="12">
    <location>
        <begin position="13"/>
        <end position="18"/>
    </location>
    <ligand>
        <name>FAD</name>
        <dbReference type="ChEBI" id="CHEBI:57692"/>
    </ligand>
</feature>
<evidence type="ECO:0000259" key="13">
    <source>
        <dbReference type="SMART" id="SM01228"/>
    </source>
</evidence>
<dbReference type="GO" id="GO:0050660">
    <property type="term" value="F:flavin adenine dinucleotide binding"/>
    <property type="evidence" value="ECO:0007669"/>
    <property type="project" value="UniProtKB-UniRule"/>
</dbReference>
<feature type="binding site" evidence="12">
    <location>
        <begin position="273"/>
        <end position="287"/>
    </location>
    <ligand>
        <name>NAD(+)</name>
        <dbReference type="ChEBI" id="CHEBI:57540"/>
    </ligand>
</feature>
<proteinExistence type="inferred from homology"/>
<dbReference type="GO" id="GO:0005829">
    <property type="term" value="C:cytosol"/>
    <property type="evidence" value="ECO:0007669"/>
    <property type="project" value="TreeGrafter"/>
</dbReference>
<dbReference type="PANTHER" id="PTHR11806">
    <property type="entry name" value="GLUCOSE INHIBITED DIVISION PROTEIN A"/>
    <property type="match status" value="1"/>
</dbReference>
<dbReference type="PANTHER" id="PTHR11806:SF0">
    <property type="entry name" value="PROTEIN MTO1 HOMOLOG, MITOCHONDRIAL"/>
    <property type="match status" value="1"/>
</dbReference>
<dbReference type="FunFam" id="1.10.150.570:FF:000001">
    <property type="entry name" value="tRNA uridine 5-carboxymethylaminomethyl modification enzyme MnmG"/>
    <property type="match status" value="1"/>
</dbReference>
<comment type="caution">
    <text evidence="12">Lacks conserved residue(s) required for the propagation of feature annotation.</text>
</comment>
<protein>
    <recommendedName>
        <fullName evidence="4 12">tRNA uridine 5-carboxymethylaminomethyl modification enzyme MnmG</fullName>
    </recommendedName>
    <alternativeName>
        <fullName evidence="11 12">Glucose-inhibited division protein A</fullName>
    </alternativeName>
</protein>
<evidence type="ECO:0000256" key="9">
    <source>
        <dbReference type="ARBA" id="ARBA00023027"/>
    </source>
</evidence>
<evidence type="ECO:0000256" key="1">
    <source>
        <dbReference type="ARBA" id="ARBA00001974"/>
    </source>
</evidence>
<dbReference type="InterPro" id="IPR044920">
    <property type="entry name" value="MnmG_C_subdom_sf"/>
</dbReference>
<dbReference type="FunFam" id="1.10.10.1800:FF:000001">
    <property type="entry name" value="tRNA uridine 5-carboxymethylaminomethyl modification enzyme MnmG"/>
    <property type="match status" value="1"/>
</dbReference>
<comment type="subcellular location">
    <subcellularLocation>
        <location evidence="12">Cytoplasm</location>
    </subcellularLocation>
</comment>
<organism evidence="14 15">
    <name type="scientific">Oceanisphaera arctica</name>
    <dbReference type="NCBI Taxonomy" id="641510"/>
    <lineage>
        <taxon>Bacteria</taxon>
        <taxon>Pseudomonadati</taxon>
        <taxon>Pseudomonadota</taxon>
        <taxon>Gammaproteobacteria</taxon>
        <taxon>Aeromonadales</taxon>
        <taxon>Aeromonadaceae</taxon>
        <taxon>Oceanisphaera</taxon>
    </lineage>
</organism>